<accession>A0ACC1TAG1</accession>
<evidence type="ECO:0000313" key="2">
    <source>
        <dbReference type="Proteomes" id="UP001148662"/>
    </source>
</evidence>
<keyword evidence="2" id="KW-1185">Reference proteome</keyword>
<dbReference type="Proteomes" id="UP001148662">
    <property type="component" value="Unassembled WGS sequence"/>
</dbReference>
<evidence type="ECO:0000313" key="1">
    <source>
        <dbReference type="EMBL" id="KAJ3556886.1"/>
    </source>
</evidence>
<sequence length="701" mass="74966">MDTLPIEAASEHPSNPGSTFEVQHAAIQRRRTFSPYTAQIAPISVSVCFALHFHTDVIASNITMIAVALSGMLLALTLCIVLHAILVLIYAAIVATYEAGVFNRPLRLSQNAVHTVVTIVSQVFTILYCAVLVFLTQRIALHEFLKRPQTLTAMHDKSSAWLGLGSSLQTLSNQRKLVTDFLGVSLVALYLLLIFVVHTTLASIFGGTTQNVTIATSYPTVLARQPNITTMLEGGPELSDLRSILEVYDTLNITTAGVLDSTLYDILPVAANVADIAVEVNATMFSVDCAPLPDAVQTIFYANASDVDNFAFSGVDAGTPDGPAYVFGFGGGKYSTNLYPMSTGSFQVLNVNPGDPDSDDPGPSMLVVASTFLVVDSAGQNATTVGVNPIWQDSPEGIDTPISTVSIVGCNFSAQNSTVEVNPQTRAVNQIPSSPADARWHDWTDPGVSSDPLLTDPLQIFASISPASTSVFDVDPITVYNDTFQAISMYRLSLIDAFLYVDISASRNASLATSGPVTVGELNWSLGRAYAAVLWYYNSASFLDVAISDITDEKQQGQVSIPSIVLQERMSVNTVSLFVGLGAACALFVLAVVLVARSGAFARNVIYNDVSGLLPVLWLLGNEPGLTAVEKPDVDALRAAGMYEVARLSKQRRRMDLDATEDNAAELELETFSDALRSSDPLLVHRKAHVCSQCGGTCADV</sequence>
<comment type="caution">
    <text evidence="1">The sequence shown here is derived from an EMBL/GenBank/DDBJ whole genome shotgun (WGS) entry which is preliminary data.</text>
</comment>
<dbReference type="EMBL" id="JANHOG010000202">
    <property type="protein sequence ID" value="KAJ3556886.1"/>
    <property type="molecule type" value="Genomic_DNA"/>
</dbReference>
<name>A0ACC1TAG1_9APHY</name>
<protein>
    <submittedName>
        <fullName evidence="1">Uncharacterized protein</fullName>
    </submittedName>
</protein>
<proteinExistence type="predicted"/>
<organism evidence="1 2">
    <name type="scientific">Phlebia brevispora</name>
    <dbReference type="NCBI Taxonomy" id="194682"/>
    <lineage>
        <taxon>Eukaryota</taxon>
        <taxon>Fungi</taxon>
        <taxon>Dikarya</taxon>
        <taxon>Basidiomycota</taxon>
        <taxon>Agaricomycotina</taxon>
        <taxon>Agaricomycetes</taxon>
        <taxon>Polyporales</taxon>
        <taxon>Meruliaceae</taxon>
        <taxon>Phlebia</taxon>
    </lineage>
</organism>
<gene>
    <name evidence="1" type="ORF">NM688_g1777</name>
</gene>
<reference evidence="1" key="1">
    <citation type="submission" date="2022-07" db="EMBL/GenBank/DDBJ databases">
        <title>Genome Sequence of Phlebia brevispora.</title>
        <authorList>
            <person name="Buettner E."/>
        </authorList>
    </citation>
    <scope>NUCLEOTIDE SEQUENCE</scope>
    <source>
        <strain evidence="1">MPL23</strain>
    </source>
</reference>